<comment type="function">
    <text evidence="1">Sequence-specific transcription factor which is part of a developmental regulatory system that provides cells with specific positional identities on the anterior-posterior axis.</text>
</comment>
<dbReference type="GO" id="GO:0000978">
    <property type="term" value="F:RNA polymerase II cis-regulatory region sequence-specific DNA binding"/>
    <property type="evidence" value="ECO:0007669"/>
    <property type="project" value="TreeGrafter"/>
</dbReference>
<dbReference type="Ensembl" id="ENSOTST00005067631.2">
    <property type="protein sequence ID" value="ENSOTSP00005062179.1"/>
    <property type="gene ID" value="ENSOTSG00005029789.2"/>
</dbReference>
<dbReference type="GeneTree" id="ENSGT01000000222015"/>
<evidence type="ECO:0000256" key="4">
    <source>
        <dbReference type="ARBA" id="ARBA00022473"/>
    </source>
</evidence>
<feature type="region of interest" description="Disordered" evidence="7">
    <location>
        <begin position="61"/>
        <end position="86"/>
    </location>
</feature>
<accession>A0A8C8HBK6</accession>
<dbReference type="AlphaFoldDB" id="A0A8C8HBK6"/>
<comment type="subcellular location">
    <subcellularLocation>
        <location evidence="2">Nucleus</location>
    </subcellularLocation>
</comment>
<protein>
    <submittedName>
        <fullName evidence="8">Uncharacterized protein</fullName>
    </submittedName>
</protein>
<comment type="similarity">
    <text evidence="3">Belongs to the Abd-B homeobox family.</text>
</comment>
<name>A0A8C8HBK6_ONCTS</name>
<evidence type="ECO:0000256" key="6">
    <source>
        <dbReference type="ARBA" id="ARBA00023163"/>
    </source>
</evidence>
<dbReference type="PANTHER" id="PTHR45874:SF2">
    <property type="entry name" value="HOMEOBOX PROTEIN HOX-C10"/>
    <property type="match status" value="1"/>
</dbReference>
<evidence type="ECO:0000256" key="5">
    <source>
        <dbReference type="ARBA" id="ARBA00023015"/>
    </source>
</evidence>
<keyword evidence="4" id="KW-0217">Developmental protein</keyword>
<evidence type="ECO:0000313" key="8">
    <source>
        <dbReference type="Ensembl" id="ENSOTSP00005062179.1"/>
    </source>
</evidence>
<sequence>CRHGSLLVGGSSVCRDKGYFGSSGINDGIASSVTEDSMCFLYSGDPNGRTETVSPCSYKRMADRRHHSQMHEHSRPESPTASQRYPRKENVHGFGLYSIFSVVETGTENPEPFNYTCETNQEAYLADSKLEENYSSTKQLSEKEIVLKTDGSTDNSDSEVKGDTRLENCIGKWIIDKSGRKKRCTKHQTLELEKYRVRALTSAYDYTLFEEKLHKNYT</sequence>
<keyword evidence="9" id="KW-1185">Reference proteome</keyword>
<dbReference type="GO" id="GO:0000981">
    <property type="term" value="F:DNA-binding transcription factor activity, RNA polymerase II-specific"/>
    <property type="evidence" value="ECO:0007669"/>
    <property type="project" value="TreeGrafter"/>
</dbReference>
<evidence type="ECO:0000313" key="9">
    <source>
        <dbReference type="Proteomes" id="UP000694402"/>
    </source>
</evidence>
<dbReference type="Proteomes" id="UP000694402">
    <property type="component" value="Unassembled WGS sequence"/>
</dbReference>
<evidence type="ECO:0000256" key="2">
    <source>
        <dbReference type="ARBA" id="ARBA00004123"/>
    </source>
</evidence>
<reference evidence="8" key="1">
    <citation type="submission" date="2025-08" db="UniProtKB">
        <authorList>
            <consortium name="Ensembl"/>
        </authorList>
    </citation>
    <scope>IDENTIFICATION</scope>
</reference>
<dbReference type="PANTHER" id="PTHR45874">
    <property type="entry name" value="HOMEOBOX PROTEIN ABDOMINAL-B"/>
    <property type="match status" value="1"/>
</dbReference>
<evidence type="ECO:0000256" key="7">
    <source>
        <dbReference type="SAM" id="MobiDB-lite"/>
    </source>
</evidence>
<evidence type="ECO:0000256" key="1">
    <source>
        <dbReference type="ARBA" id="ARBA00003263"/>
    </source>
</evidence>
<keyword evidence="6" id="KW-0804">Transcription</keyword>
<proteinExistence type="inferred from homology"/>
<dbReference type="GO" id="GO:0005634">
    <property type="term" value="C:nucleus"/>
    <property type="evidence" value="ECO:0007669"/>
    <property type="project" value="UniProtKB-SubCell"/>
</dbReference>
<reference evidence="8" key="2">
    <citation type="submission" date="2025-09" db="UniProtKB">
        <authorList>
            <consortium name="Ensembl"/>
        </authorList>
    </citation>
    <scope>IDENTIFICATION</scope>
</reference>
<evidence type="ECO:0000256" key="3">
    <source>
        <dbReference type="ARBA" id="ARBA00006317"/>
    </source>
</evidence>
<organism evidence="8 9">
    <name type="scientific">Oncorhynchus tshawytscha</name>
    <name type="common">Chinook salmon</name>
    <name type="synonym">Salmo tshawytscha</name>
    <dbReference type="NCBI Taxonomy" id="74940"/>
    <lineage>
        <taxon>Eukaryota</taxon>
        <taxon>Metazoa</taxon>
        <taxon>Chordata</taxon>
        <taxon>Craniata</taxon>
        <taxon>Vertebrata</taxon>
        <taxon>Euteleostomi</taxon>
        <taxon>Actinopterygii</taxon>
        <taxon>Neopterygii</taxon>
        <taxon>Teleostei</taxon>
        <taxon>Protacanthopterygii</taxon>
        <taxon>Salmoniformes</taxon>
        <taxon>Salmonidae</taxon>
        <taxon>Salmoninae</taxon>
        <taxon>Oncorhynchus</taxon>
    </lineage>
</organism>
<keyword evidence="5" id="KW-0805">Transcription regulation</keyword>
<dbReference type="InterPro" id="IPR046333">
    <property type="entry name" value="HXA10/ABDB-like"/>
</dbReference>